<dbReference type="AlphaFoldDB" id="A0A101NSJ9"/>
<reference evidence="2 3" key="1">
    <citation type="submission" date="2015-10" db="EMBL/GenBank/DDBJ databases">
        <title>Draft genome sequence of Streptomyces cellostaticus DSM 40189, type strain for the species Streptomyces cellostaticus.</title>
        <authorList>
            <person name="Ruckert C."/>
            <person name="Winkler A."/>
            <person name="Kalinowski J."/>
            <person name="Kampfer P."/>
            <person name="Glaeser S."/>
        </authorList>
    </citation>
    <scope>NUCLEOTIDE SEQUENCE [LARGE SCALE GENOMIC DNA]</scope>
    <source>
        <strain evidence="2 3">DSM 40189</strain>
    </source>
</reference>
<evidence type="ECO:0008006" key="4">
    <source>
        <dbReference type="Google" id="ProtNLM"/>
    </source>
</evidence>
<organism evidence="2 3">
    <name type="scientific">Streptomyces cellostaticus</name>
    <dbReference type="NCBI Taxonomy" id="67285"/>
    <lineage>
        <taxon>Bacteria</taxon>
        <taxon>Bacillati</taxon>
        <taxon>Actinomycetota</taxon>
        <taxon>Actinomycetes</taxon>
        <taxon>Kitasatosporales</taxon>
        <taxon>Streptomycetaceae</taxon>
        <taxon>Streptomyces</taxon>
    </lineage>
</organism>
<evidence type="ECO:0000313" key="3">
    <source>
        <dbReference type="Proteomes" id="UP000054241"/>
    </source>
</evidence>
<keyword evidence="3" id="KW-1185">Reference proteome</keyword>
<comment type="caution">
    <text evidence="2">The sequence shown here is derived from an EMBL/GenBank/DDBJ whole genome shotgun (WGS) entry which is preliminary data.</text>
</comment>
<sequence length="142" mass="14460">MHASLRSRCVRALAAGALSAALVSAGSAGAFAVGNAPMPTPSATHSKTPMTKASITIKANQTSVKAGQSVTFTGQTTGLKSGTKLVLQHLRNGKWTTLSSSTTVTKGHTYALTGKLSTKGTQHLRVSTSGTTHSPTVIVKVS</sequence>
<evidence type="ECO:0000256" key="1">
    <source>
        <dbReference type="SAM" id="SignalP"/>
    </source>
</evidence>
<keyword evidence="1" id="KW-0732">Signal</keyword>
<gene>
    <name evidence="2" type="ORF">AQI88_03420</name>
</gene>
<dbReference type="Proteomes" id="UP000054241">
    <property type="component" value="Unassembled WGS sequence"/>
</dbReference>
<dbReference type="RefSeq" id="WP_066991397.1">
    <property type="nucleotide sequence ID" value="NZ_BNDU01000004.1"/>
</dbReference>
<name>A0A101NSJ9_9ACTN</name>
<protein>
    <recommendedName>
        <fullName evidence="4">Bacterial Ig domain-containing protein</fullName>
    </recommendedName>
</protein>
<feature type="chain" id="PRO_5038894658" description="Bacterial Ig domain-containing protein" evidence="1">
    <location>
        <begin position="33"/>
        <end position="142"/>
    </location>
</feature>
<dbReference type="OrthoDB" id="4258232at2"/>
<dbReference type="EMBL" id="LMWL01000005">
    <property type="protein sequence ID" value="KUM98434.1"/>
    <property type="molecule type" value="Genomic_DNA"/>
</dbReference>
<evidence type="ECO:0000313" key="2">
    <source>
        <dbReference type="EMBL" id="KUM98434.1"/>
    </source>
</evidence>
<accession>A0A101NSJ9</accession>
<proteinExistence type="predicted"/>
<feature type="signal peptide" evidence="1">
    <location>
        <begin position="1"/>
        <end position="32"/>
    </location>
</feature>